<feature type="coiled-coil region" evidence="1">
    <location>
        <begin position="393"/>
        <end position="420"/>
    </location>
</feature>
<sequence>MLQRAASSAYSSWWASHIRTKQSKWLEENLHEESYRAYRALAERYDHISGDLQNANHTIAKVYPEQVQVAMEQEEEEDSLKMPAHSLEPIKIPKANIPQVPKFPKKVSKKTNTMTTTSSSKTSKAETLEAIDKLQKGILAIQTEREFVKISYECRLEKRNKRYQSKKQELSTNVWRLPTRKLGALNLKDECLLNQNDNGDLSKKETMDEVQAELISDKIREHLKIDTDVTSTVTELIEKIDEFVTKTINLESAVSSQAALIKKLRTENDELQEHLRTLEEDKVTPLKDINLSAKLRELEEKLHGIQKHNKNVGDQNHVIQTHFTKAHCNLNHLSENLKCVKHLYEETESTDNQEAREQTLLGDPTDGDEIFDGLLSSIPLIQETHILETMVQIRELESSNNMKDEEIKSLRQELNFLQSKCHRNTHLTKLEVQSSEATTRLDEAATVAAITEEEKFKVILTNESQGILKMEEKFRRSIDELLEENLEFWLRFSTSFHQIQKFQMAIDDLQTEFLKMKKNEKQERTTTKTDHSLNADAREIYKHLREIQSEISIWLAQNMLLKDELQTRLSSLCNIQEEILTTIDVETNYKAALFQGEILSTVQENNKVAYDLQIGLDRARGLQFDLEKMISKINENTRNHDSNMRHSTSRIRGPLRSFIFGLKQKTHKRSIFACMNPHYDNNVAI</sequence>
<name>A0A7J7PB66_9MAGN</name>
<evidence type="ECO:0000313" key="5">
    <source>
        <dbReference type="Proteomes" id="UP000541444"/>
    </source>
</evidence>
<gene>
    <name evidence="4" type="ORF">GIB67_039557</name>
</gene>
<dbReference type="InterPro" id="IPR056888">
    <property type="entry name" value="NET2A-D/KIP1-like_dom"/>
</dbReference>
<dbReference type="InterPro" id="IPR056889">
    <property type="entry name" value="NET2A-D/KIP1-like_C"/>
</dbReference>
<reference evidence="4 5" key="1">
    <citation type="journal article" date="2020" name="IScience">
        <title>Genome Sequencing of the Endangered Kingdonia uniflora (Circaeasteraceae, Ranunculales) Reveals Potential Mechanisms of Evolutionary Specialization.</title>
        <authorList>
            <person name="Sun Y."/>
            <person name="Deng T."/>
            <person name="Zhang A."/>
            <person name="Moore M.J."/>
            <person name="Landis J.B."/>
            <person name="Lin N."/>
            <person name="Zhang H."/>
            <person name="Zhang X."/>
            <person name="Huang J."/>
            <person name="Zhang X."/>
            <person name="Sun H."/>
            <person name="Wang H."/>
        </authorList>
    </citation>
    <scope>NUCLEOTIDE SEQUENCE [LARGE SCALE GENOMIC DNA]</scope>
    <source>
        <strain evidence="4">TB1705</strain>
        <tissue evidence="4">Leaf</tissue>
    </source>
</reference>
<dbReference type="PANTHER" id="PTHR31631:SF0">
    <property type="entry name" value="PROTEIN NETWORKED 2D"/>
    <property type="match status" value="1"/>
</dbReference>
<dbReference type="Proteomes" id="UP000541444">
    <property type="component" value="Unassembled WGS sequence"/>
</dbReference>
<dbReference type="AlphaFoldDB" id="A0A7J7PB66"/>
<dbReference type="EMBL" id="JACGCM010000102">
    <property type="protein sequence ID" value="KAF6176418.1"/>
    <property type="molecule type" value="Genomic_DNA"/>
</dbReference>
<keyword evidence="5" id="KW-1185">Reference proteome</keyword>
<feature type="domain" description="NET2A-D/KIP1-like C-terminal" evidence="2">
    <location>
        <begin position="471"/>
        <end position="640"/>
    </location>
</feature>
<organism evidence="4 5">
    <name type="scientific">Kingdonia uniflora</name>
    <dbReference type="NCBI Taxonomy" id="39325"/>
    <lineage>
        <taxon>Eukaryota</taxon>
        <taxon>Viridiplantae</taxon>
        <taxon>Streptophyta</taxon>
        <taxon>Embryophyta</taxon>
        <taxon>Tracheophyta</taxon>
        <taxon>Spermatophyta</taxon>
        <taxon>Magnoliopsida</taxon>
        <taxon>Ranunculales</taxon>
        <taxon>Circaeasteraceae</taxon>
        <taxon>Kingdonia</taxon>
    </lineage>
</organism>
<comment type="caution">
    <text evidence="4">The sequence shown here is derived from an EMBL/GenBank/DDBJ whole genome shotgun (WGS) entry which is preliminary data.</text>
</comment>
<dbReference type="OrthoDB" id="616075at2759"/>
<dbReference type="Pfam" id="PF24918">
    <property type="entry name" value="NET2A_C"/>
    <property type="match status" value="1"/>
</dbReference>
<feature type="domain" description="NET2A-D/KIP1-like alpha-helical" evidence="3">
    <location>
        <begin position="202"/>
        <end position="338"/>
    </location>
</feature>
<accession>A0A7J7PB66</accession>
<evidence type="ECO:0000259" key="3">
    <source>
        <dbReference type="Pfam" id="PF25014"/>
    </source>
</evidence>
<keyword evidence="1" id="KW-0175">Coiled coil</keyword>
<evidence type="ECO:0000313" key="4">
    <source>
        <dbReference type="EMBL" id="KAF6176418.1"/>
    </source>
</evidence>
<evidence type="ECO:0000256" key="1">
    <source>
        <dbReference type="SAM" id="Coils"/>
    </source>
</evidence>
<dbReference type="Pfam" id="PF25014">
    <property type="entry name" value="NET2A"/>
    <property type="match status" value="1"/>
</dbReference>
<feature type="coiled-coil region" evidence="1">
    <location>
        <begin position="254"/>
        <end position="315"/>
    </location>
</feature>
<dbReference type="PANTHER" id="PTHR31631">
    <property type="entry name" value="PROTEIN NETWORKED 2D"/>
    <property type="match status" value="1"/>
</dbReference>
<protein>
    <submittedName>
        <fullName evidence="4">Uncharacterized protein</fullName>
    </submittedName>
</protein>
<evidence type="ECO:0000259" key="2">
    <source>
        <dbReference type="Pfam" id="PF24918"/>
    </source>
</evidence>
<proteinExistence type="predicted"/>